<organism evidence="1 2">
    <name type="scientific">Micrococcus lylae</name>
    <dbReference type="NCBI Taxonomy" id="1273"/>
    <lineage>
        <taxon>Bacteria</taxon>
        <taxon>Bacillati</taxon>
        <taxon>Actinomycetota</taxon>
        <taxon>Actinomycetes</taxon>
        <taxon>Micrococcales</taxon>
        <taxon>Micrococcaceae</taxon>
        <taxon>Micrococcus</taxon>
    </lineage>
</organism>
<protein>
    <submittedName>
        <fullName evidence="1">Uncharacterized protein</fullName>
    </submittedName>
</protein>
<dbReference type="AlphaFoldDB" id="A0A1R4J5U7"/>
<proteinExistence type="predicted"/>
<evidence type="ECO:0000313" key="1">
    <source>
        <dbReference type="EMBL" id="SJN27304.1"/>
    </source>
</evidence>
<name>A0A1R4J5U7_9MICC</name>
<accession>A0A1R4J5U7</accession>
<dbReference type="EMBL" id="FUKP01000042">
    <property type="protein sequence ID" value="SJN27304.1"/>
    <property type="molecule type" value="Genomic_DNA"/>
</dbReference>
<evidence type="ECO:0000313" key="2">
    <source>
        <dbReference type="Proteomes" id="UP000196230"/>
    </source>
</evidence>
<sequence length="48" mass="5581">MLTGGSAAPTAHRLYSGLFCRGRLQMHPFRIRSIEDRHRTGSFVFIFW</sequence>
<gene>
    <name evidence="1" type="ORF">FM125_06620</name>
</gene>
<reference evidence="1 2" key="1">
    <citation type="submission" date="2017-02" db="EMBL/GenBank/DDBJ databases">
        <authorList>
            <person name="Peterson S.W."/>
        </authorList>
    </citation>
    <scope>NUCLEOTIDE SEQUENCE [LARGE SCALE GENOMIC DNA]</scope>
    <source>
        <strain evidence="1 2">2B3F</strain>
    </source>
</reference>
<dbReference type="Proteomes" id="UP000196230">
    <property type="component" value="Unassembled WGS sequence"/>
</dbReference>